<name>A0A381T5X3_9ZZZZ</name>
<sequence length="29" mass="3365">MKKVKLGQLQLTGCDQCHRIAIYFLLKTD</sequence>
<protein>
    <submittedName>
        <fullName evidence="1">Uncharacterized protein</fullName>
    </submittedName>
</protein>
<gene>
    <name evidence="1" type="ORF">METZ01_LOCUS64426</name>
</gene>
<evidence type="ECO:0000313" key="1">
    <source>
        <dbReference type="EMBL" id="SVA11572.1"/>
    </source>
</evidence>
<proteinExistence type="predicted"/>
<dbReference type="AlphaFoldDB" id="A0A381T5X3"/>
<organism evidence="1">
    <name type="scientific">marine metagenome</name>
    <dbReference type="NCBI Taxonomy" id="408172"/>
    <lineage>
        <taxon>unclassified sequences</taxon>
        <taxon>metagenomes</taxon>
        <taxon>ecological metagenomes</taxon>
    </lineage>
</organism>
<accession>A0A381T5X3</accession>
<reference evidence="1" key="1">
    <citation type="submission" date="2018-05" db="EMBL/GenBank/DDBJ databases">
        <authorList>
            <person name="Lanie J.A."/>
            <person name="Ng W.-L."/>
            <person name="Kazmierczak K.M."/>
            <person name="Andrzejewski T.M."/>
            <person name="Davidsen T.M."/>
            <person name="Wayne K.J."/>
            <person name="Tettelin H."/>
            <person name="Glass J.I."/>
            <person name="Rusch D."/>
            <person name="Podicherti R."/>
            <person name="Tsui H.-C.T."/>
            <person name="Winkler M.E."/>
        </authorList>
    </citation>
    <scope>NUCLEOTIDE SEQUENCE</scope>
</reference>
<dbReference type="EMBL" id="UINC01004073">
    <property type="protein sequence ID" value="SVA11572.1"/>
    <property type="molecule type" value="Genomic_DNA"/>
</dbReference>